<gene>
    <name evidence="1" type="ORF">BTO30_15245</name>
</gene>
<dbReference type="Pfam" id="PF09388">
    <property type="entry name" value="SpoOE-like"/>
    <property type="match status" value="1"/>
</dbReference>
<reference evidence="1 2" key="1">
    <citation type="submission" date="2016-12" db="EMBL/GenBank/DDBJ databases">
        <title>Domibacillus antri genome sequencing.</title>
        <authorList>
            <person name="Verma A."/>
            <person name="Krishnamurthi S."/>
        </authorList>
    </citation>
    <scope>NUCLEOTIDE SEQUENCE [LARGE SCALE GENOMIC DNA]</scope>
    <source>
        <strain evidence="1 2">XD80</strain>
    </source>
</reference>
<dbReference type="InterPro" id="IPR037208">
    <property type="entry name" value="Spo0E-like_sf"/>
</dbReference>
<dbReference type="RefSeq" id="WP_075399570.1">
    <property type="nucleotide sequence ID" value="NZ_MSDU01000050.1"/>
</dbReference>
<dbReference type="InterPro" id="IPR036638">
    <property type="entry name" value="HLH_DNA-bd_sf"/>
</dbReference>
<dbReference type="STRING" id="1714264.BTO30_15245"/>
<protein>
    <recommendedName>
        <fullName evidence="3">Spo0E family sporulation regulatory protein-aspartic acid phosphatase</fullName>
    </recommendedName>
</protein>
<dbReference type="Proteomes" id="UP000185568">
    <property type="component" value="Unassembled WGS sequence"/>
</dbReference>
<dbReference type="OrthoDB" id="2649371at2"/>
<dbReference type="SUPFAM" id="SSF140500">
    <property type="entry name" value="BAS1536-like"/>
    <property type="match status" value="1"/>
</dbReference>
<dbReference type="GO" id="GO:0043937">
    <property type="term" value="P:regulation of sporulation"/>
    <property type="evidence" value="ECO:0007669"/>
    <property type="project" value="InterPro"/>
</dbReference>
<dbReference type="InterPro" id="IPR018540">
    <property type="entry name" value="Spo0E-like"/>
</dbReference>
<proteinExistence type="predicted"/>
<organism evidence="1 2">
    <name type="scientific">Domibacillus antri</name>
    <dbReference type="NCBI Taxonomy" id="1714264"/>
    <lineage>
        <taxon>Bacteria</taxon>
        <taxon>Bacillati</taxon>
        <taxon>Bacillota</taxon>
        <taxon>Bacilli</taxon>
        <taxon>Bacillales</taxon>
        <taxon>Bacillaceae</taxon>
        <taxon>Domibacillus</taxon>
    </lineage>
</organism>
<keyword evidence="2" id="KW-1185">Reference proteome</keyword>
<accession>A0A1Q8Q220</accession>
<name>A0A1Q8Q220_9BACI</name>
<dbReference type="EMBL" id="MSDU01000050">
    <property type="protein sequence ID" value="OLN21384.1"/>
    <property type="molecule type" value="Genomic_DNA"/>
</dbReference>
<evidence type="ECO:0000313" key="2">
    <source>
        <dbReference type="Proteomes" id="UP000185568"/>
    </source>
</evidence>
<evidence type="ECO:0008006" key="3">
    <source>
        <dbReference type="Google" id="ProtNLM"/>
    </source>
</evidence>
<evidence type="ECO:0000313" key="1">
    <source>
        <dbReference type="EMBL" id="OLN21384.1"/>
    </source>
</evidence>
<comment type="caution">
    <text evidence="1">The sequence shown here is derived from an EMBL/GenBank/DDBJ whole genome shotgun (WGS) entry which is preliminary data.</text>
</comment>
<dbReference type="Gene3D" id="4.10.280.10">
    <property type="entry name" value="Helix-loop-helix DNA-binding domain"/>
    <property type="match status" value="1"/>
</dbReference>
<dbReference type="GO" id="GO:0046983">
    <property type="term" value="F:protein dimerization activity"/>
    <property type="evidence" value="ECO:0007669"/>
    <property type="project" value="InterPro"/>
</dbReference>
<dbReference type="AlphaFoldDB" id="A0A1Q8Q220"/>
<sequence length="49" mass="5810">MQLTNLWNEIENCRYEMISLAMKTSLSDIKVIEISKKLDELLNEYDDSK</sequence>